<dbReference type="SUPFAM" id="SSF52540">
    <property type="entry name" value="P-loop containing nucleoside triphosphate hydrolases"/>
    <property type="match status" value="1"/>
</dbReference>
<feature type="domain" description="ABC transporter" evidence="5">
    <location>
        <begin position="4"/>
        <end position="247"/>
    </location>
</feature>
<dbReference type="HOGENOM" id="CLU_000604_1_11_0"/>
<evidence type="ECO:0000259" key="5">
    <source>
        <dbReference type="PROSITE" id="PS50893"/>
    </source>
</evidence>
<dbReference type="InterPro" id="IPR027417">
    <property type="entry name" value="P-loop_NTPase"/>
</dbReference>
<dbReference type="PROSITE" id="PS50893">
    <property type="entry name" value="ABC_TRANSPORTER_2"/>
    <property type="match status" value="1"/>
</dbReference>
<dbReference type="PATRIC" id="fig|688269.3.peg.1010"/>
<keyword evidence="3" id="KW-0067">ATP-binding</keyword>
<keyword evidence="4" id="KW-1278">Translocase</keyword>
<dbReference type="Gene3D" id="3.40.50.300">
    <property type="entry name" value="P-loop containing nucleotide triphosphate hydrolases"/>
    <property type="match status" value="1"/>
</dbReference>
<keyword evidence="7" id="KW-1185">Reference proteome</keyword>
<dbReference type="STRING" id="688269.Theth_0986"/>
<organism evidence="6 7">
    <name type="scientific">Pseudothermotoga thermarum DSM 5069</name>
    <dbReference type="NCBI Taxonomy" id="688269"/>
    <lineage>
        <taxon>Bacteria</taxon>
        <taxon>Thermotogati</taxon>
        <taxon>Thermotogota</taxon>
        <taxon>Thermotogae</taxon>
        <taxon>Thermotogales</taxon>
        <taxon>Thermotogaceae</taxon>
        <taxon>Pseudothermotoga</taxon>
    </lineage>
</organism>
<dbReference type="InterPro" id="IPR003439">
    <property type="entry name" value="ABC_transporter-like_ATP-bd"/>
</dbReference>
<reference evidence="6 7" key="1">
    <citation type="submission" date="2010-11" db="EMBL/GenBank/DDBJ databases">
        <title>The complete genome of Thermotoga thermarum DSM 5069.</title>
        <authorList>
            <consortium name="US DOE Joint Genome Institute (JGI-PGF)"/>
            <person name="Lucas S."/>
            <person name="Copeland A."/>
            <person name="Lapidus A."/>
            <person name="Bruce D."/>
            <person name="Goodwin L."/>
            <person name="Pitluck S."/>
            <person name="Kyrpides N."/>
            <person name="Mavromatis K."/>
            <person name="Ivanova N."/>
            <person name="Zeytun A."/>
            <person name="Brettin T."/>
            <person name="Detter J.C."/>
            <person name="Tapia R."/>
            <person name="Han C."/>
            <person name="Land M."/>
            <person name="Hauser L."/>
            <person name="Markowitz V."/>
            <person name="Cheng J.-F."/>
            <person name="Hugenholtz P."/>
            <person name="Woyke T."/>
            <person name="Wu D."/>
            <person name="Spring S."/>
            <person name="Schroeder M."/>
            <person name="Brambilla E."/>
            <person name="Klenk H.-P."/>
            <person name="Eisen J.A."/>
        </authorList>
    </citation>
    <scope>NUCLEOTIDE SEQUENCE [LARGE SCALE GENOMIC DNA]</scope>
    <source>
        <strain evidence="6 7">DSM 5069</strain>
    </source>
</reference>
<name>F7YYN7_9THEM</name>
<accession>F7YYN7</accession>
<dbReference type="Proteomes" id="UP000006804">
    <property type="component" value="Chromosome"/>
</dbReference>
<keyword evidence="2" id="KW-0547">Nucleotide-binding</keyword>
<dbReference type="KEGG" id="tta:Theth_0986"/>
<proteinExistence type="predicted"/>
<dbReference type="SMART" id="SM00382">
    <property type="entry name" value="AAA"/>
    <property type="match status" value="1"/>
</dbReference>
<dbReference type="FunFam" id="3.40.50.300:FF:000134">
    <property type="entry name" value="Iron-enterobactin ABC transporter ATP-binding protein"/>
    <property type="match status" value="1"/>
</dbReference>
<evidence type="ECO:0000256" key="2">
    <source>
        <dbReference type="ARBA" id="ARBA00022741"/>
    </source>
</evidence>
<evidence type="ECO:0000313" key="6">
    <source>
        <dbReference type="EMBL" id="AEH51069.1"/>
    </source>
</evidence>
<sequence>MSDIALQKVWFSYSQKNDLKENQYVLKGIDLEVNRGEFVGLLGPNGCGKTTLLKVMAGILKPQKGHVEICGLDPFKTSRRKIAKLVGLVTQDFMPVYKFTVKEIVMSGRLPYVKSFFPSWTVDDEKAVLDALEKVDAKNLLNRPFQNLSTGEQKRVAIARIIAQQTTIVLFDEPTAHLDPKHVREIKMLLKKLHSEGKTIVAALHDINTAAEICEKIVLMKEGRICFFGTPEDVLTPERLKQIYETDFFTYRDLGAKKLIVMF</sequence>
<gene>
    <name evidence="6" type="ORF">Theth_0986</name>
</gene>
<evidence type="ECO:0000256" key="1">
    <source>
        <dbReference type="ARBA" id="ARBA00022448"/>
    </source>
</evidence>
<dbReference type="EMBL" id="CP002351">
    <property type="protein sequence ID" value="AEH51069.1"/>
    <property type="molecule type" value="Genomic_DNA"/>
</dbReference>
<dbReference type="PANTHER" id="PTHR42794:SF1">
    <property type="entry name" value="HEMIN IMPORT ATP-BINDING PROTEIN HMUV"/>
    <property type="match status" value="1"/>
</dbReference>
<dbReference type="InterPro" id="IPR003593">
    <property type="entry name" value="AAA+_ATPase"/>
</dbReference>
<dbReference type="Pfam" id="PF00005">
    <property type="entry name" value="ABC_tran"/>
    <property type="match status" value="1"/>
</dbReference>
<evidence type="ECO:0000256" key="3">
    <source>
        <dbReference type="ARBA" id="ARBA00022840"/>
    </source>
</evidence>
<keyword evidence="1" id="KW-0813">Transport</keyword>
<dbReference type="GO" id="GO:0005524">
    <property type="term" value="F:ATP binding"/>
    <property type="evidence" value="ECO:0007669"/>
    <property type="project" value="UniProtKB-KW"/>
</dbReference>
<protein>
    <submittedName>
        <fullName evidence="6">ABC transporter related protein</fullName>
    </submittedName>
</protein>
<evidence type="ECO:0000313" key="7">
    <source>
        <dbReference type="Proteomes" id="UP000006804"/>
    </source>
</evidence>
<evidence type="ECO:0000256" key="4">
    <source>
        <dbReference type="ARBA" id="ARBA00022967"/>
    </source>
</evidence>
<dbReference type="AlphaFoldDB" id="F7YYN7"/>
<dbReference type="GO" id="GO:0016887">
    <property type="term" value="F:ATP hydrolysis activity"/>
    <property type="evidence" value="ECO:0007669"/>
    <property type="project" value="InterPro"/>
</dbReference>
<dbReference type="OrthoDB" id="9799337at2"/>
<dbReference type="RefSeq" id="WP_013932289.1">
    <property type="nucleotide sequence ID" value="NC_015707.1"/>
</dbReference>
<dbReference type="PANTHER" id="PTHR42794">
    <property type="entry name" value="HEMIN IMPORT ATP-BINDING PROTEIN HMUV"/>
    <property type="match status" value="1"/>
</dbReference>
<dbReference type="eggNOG" id="COG1120">
    <property type="taxonomic scope" value="Bacteria"/>
</dbReference>